<dbReference type="Gene3D" id="3.10.10.10">
    <property type="entry name" value="HIV Type 1 Reverse Transcriptase, subunit A, domain 1"/>
    <property type="match status" value="1"/>
</dbReference>
<dbReference type="InterPro" id="IPR021109">
    <property type="entry name" value="Peptidase_aspartic_dom_sf"/>
</dbReference>
<dbReference type="Pfam" id="PF00098">
    <property type="entry name" value="zf-CCHC"/>
    <property type="match status" value="1"/>
</dbReference>
<reference evidence="4" key="1">
    <citation type="journal article" date="2020" name="Nat. Genet.">
        <title>Genomic diversifications of five Gossypium allopolyploid species and their impact on cotton improvement.</title>
        <authorList>
            <person name="Chen Z.J."/>
            <person name="Sreedasyam A."/>
            <person name="Ando A."/>
            <person name="Song Q."/>
            <person name="De Santiago L.M."/>
            <person name="Hulse-Kemp A.M."/>
            <person name="Ding M."/>
            <person name="Ye W."/>
            <person name="Kirkbride R.C."/>
            <person name="Jenkins J."/>
            <person name="Plott C."/>
            <person name="Lovell J."/>
            <person name="Lin Y.M."/>
            <person name="Vaughn R."/>
            <person name="Liu B."/>
            <person name="Simpson S."/>
            <person name="Scheffler B.E."/>
            <person name="Wen L."/>
            <person name="Saski C.A."/>
            <person name="Grover C.E."/>
            <person name="Hu G."/>
            <person name="Conover J.L."/>
            <person name="Carlson J.W."/>
            <person name="Shu S."/>
            <person name="Boston L.B."/>
            <person name="Williams M."/>
            <person name="Peterson D.G."/>
            <person name="McGee K."/>
            <person name="Jones D.C."/>
            <person name="Wendel J.F."/>
            <person name="Stelly D.M."/>
            <person name="Grimwood J."/>
            <person name="Schmutz J."/>
        </authorList>
    </citation>
    <scope>NUCLEOTIDE SEQUENCE [LARGE SCALE GENOMIC DNA]</scope>
    <source>
        <strain evidence="4">cv. TM-1</strain>
    </source>
</reference>
<organism evidence="4 5">
    <name type="scientific">Gossypium hirsutum</name>
    <name type="common">Upland cotton</name>
    <name type="synonym">Gossypium mexicanum</name>
    <dbReference type="NCBI Taxonomy" id="3635"/>
    <lineage>
        <taxon>Eukaryota</taxon>
        <taxon>Viridiplantae</taxon>
        <taxon>Streptophyta</taxon>
        <taxon>Embryophyta</taxon>
        <taxon>Tracheophyta</taxon>
        <taxon>Spermatophyta</taxon>
        <taxon>Magnoliopsida</taxon>
        <taxon>eudicotyledons</taxon>
        <taxon>Gunneridae</taxon>
        <taxon>Pentapetalae</taxon>
        <taxon>rosids</taxon>
        <taxon>malvids</taxon>
        <taxon>Malvales</taxon>
        <taxon>Malvaceae</taxon>
        <taxon>Malvoideae</taxon>
        <taxon>Gossypium</taxon>
    </lineage>
</organism>
<evidence type="ECO:0000313" key="4">
    <source>
        <dbReference type="Proteomes" id="UP000818029"/>
    </source>
</evidence>
<dbReference type="InterPro" id="IPR043502">
    <property type="entry name" value="DNA/RNA_pol_sf"/>
</dbReference>
<evidence type="ECO:0000313" key="5">
    <source>
        <dbReference type="RefSeq" id="XP_040940709.1"/>
    </source>
</evidence>
<proteinExistence type="predicted"/>
<evidence type="ECO:0000256" key="1">
    <source>
        <dbReference type="PROSITE-ProRule" id="PRU00047"/>
    </source>
</evidence>
<keyword evidence="4" id="KW-1185">Reference proteome</keyword>
<dbReference type="PANTHER" id="PTHR15503:SF45">
    <property type="entry name" value="RNA-DIRECTED DNA POLYMERASE HOMOLOG"/>
    <property type="match status" value="1"/>
</dbReference>
<evidence type="ECO:0000259" key="3">
    <source>
        <dbReference type="PROSITE" id="PS50158"/>
    </source>
</evidence>
<accession>A0ABM2ZDG6</accession>
<evidence type="ECO:0000256" key="2">
    <source>
        <dbReference type="SAM" id="MobiDB-lite"/>
    </source>
</evidence>
<keyword evidence="1" id="KW-0479">Metal-binding</keyword>
<keyword evidence="1" id="KW-0863">Zinc-finger</keyword>
<dbReference type="PROSITE" id="PS50158">
    <property type="entry name" value="ZF_CCHC"/>
    <property type="match status" value="1"/>
</dbReference>
<dbReference type="Pfam" id="PF08284">
    <property type="entry name" value="RVP_2"/>
    <property type="match status" value="1"/>
</dbReference>
<gene>
    <name evidence="5" type="primary">LOC121212314</name>
</gene>
<dbReference type="InterPro" id="IPR032567">
    <property type="entry name" value="RTL1-rel"/>
</dbReference>
<name>A0ABM2ZDG6_GOSHI</name>
<dbReference type="Gene3D" id="2.40.70.10">
    <property type="entry name" value="Acid Proteases"/>
    <property type="match status" value="1"/>
</dbReference>
<dbReference type="RefSeq" id="XP_040940709.1">
    <property type="nucleotide sequence ID" value="XM_041084775.1"/>
</dbReference>
<dbReference type="SUPFAM" id="SSF56672">
    <property type="entry name" value="DNA/RNA polymerases"/>
    <property type="match status" value="1"/>
</dbReference>
<sequence length="294" mass="32837">MGSVQNTQRPKCQHCGRSHPSECRSKLGTCYKCGATDHLIRDCPQLQVEEVEQKEKQKTPPQKRGRSGQSSAIGATCSGMKDIASRSEDRAPAHPGSTHSYICTMLVSEKNLIVEPTDYDVQVTNLLGQSVVVNLICHNCLLTNKGCDFPVDLMLLPFREFVIILGMDWLMKYDAKLLLKGNKAYLAYILHTRSSKSKLVQLSVVNESMDVFPKDLPGLPPDREVEFVIDVLPGIAPISVTPYRMASAELKELETQLQELLDKGFIRPSMSPWDAPVLFVKNKDGSLRLCIDYR</sequence>
<dbReference type="Gene3D" id="4.10.60.10">
    <property type="entry name" value="Zinc finger, CCHC-type"/>
    <property type="match status" value="1"/>
</dbReference>
<feature type="domain" description="CCHC-type" evidence="3">
    <location>
        <begin position="30"/>
        <end position="45"/>
    </location>
</feature>
<dbReference type="GeneID" id="121212314"/>
<dbReference type="PANTHER" id="PTHR15503">
    <property type="entry name" value="LDOC1 RELATED"/>
    <property type="match status" value="1"/>
</dbReference>
<protein>
    <recommendedName>
        <fullName evidence="3">CCHC-type domain-containing protein</fullName>
    </recommendedName>
</protein>
<dbReference type="Proteomes" id="UP000818029">
    <property type="component" value="Chromosome A13"/>
</dbReference>
<dbReference type="SMART" id="SM00343">
    <property type="entry name" value="ZnF_C2HC"/>
    <property type="match status" value="1"/>
</dbReference>
<dbReference type="InterPro" id="IPR001878">
    <property type="entry name" value="Znf_CCHC"/>
</dbReference>
<dbReference type="CDD" id="cd00303">
    <property type="entry name" value="retropepsin_like"/>
    <property type="match status" value="1"/>
</dbReference>
<feature type="compositionally biased region" description="Polar residues" evidence="2">
    <location>
        <begin position="1"/>
        <end position="10"/>
    </location>
</feature>
<keyword evidence="1" id="KW-0862">Zinc</keyword>
<reference evidence="5" key="2">
    <citation type="submission" date="2025-08" db="UniProtKB">
        <authorList>
            <consortium name="RefSeq"/>
        </authorList>
    </citation>
    <scope>IDENTIFICATION</scope>
</reference>
<feature type="region of interest" description="Disordered" evidence="2">
    <location>
        <begin position="1"/>
        <end position="23"/>
    </location>
</feature>
<feature type="region of interest" description="Disordered" evidence="2">
    <location>
        <begin position="51"/>
        <end position="74"/>
    </location>
</feature>